<dbReference type="PROSITE" id="PS00447">
    <property type="entry name" value="DNA_POLYMERASE_A"/>
    <property type="match status" value="1"/>
</dbReference>
<dbReference type="InterPro" id="IPR002298">
    <property type="entry name" value="DNA_polymerase_A"/>
</dbReference>
<dbReference type="FunFam" id="1.10.150.20:FF:000002">
    <property type="entry name" value="DNA polymerase I"/>
    <property type="match status" value="1"/>
</dbReference>
<dbReference type="SUPFAM" id="SSF53098">
    <property type="entry name" value="Ribonuclease H-like"/>
    <property type="match status" value="1"/>
</dbReference>
<dbReference type="SUPFAM" id="SSF56672">
    <property type="entry name" value="DNA/RNA polymerases"/>
    <property type="match status" value="1"/>
</dbReference>
<comment type="caution">
    <text evidence="19">The sequence shown here is derived from an EMBL/GenBank/DDBJ whole genome shotgun (WGS) entry which is preliminary data.</text>
</comment>
<keyword evidence="5 16" id="KW-0548">Nucleotidyltransferase</keyword>
<evidence type="ECO:0000256" key="10">
    <source>
        <dbReference type="ARBA" id="ARBA00022839"/>
    </source>
</evidence>
<dbReference type="Gene3D" id="3.30.70.370">
    <property type="match status" value="1"/>
</dbReference>
<keyword evidence="11 16" id="KW-0239">DNA-directed DNA polymerase</keyword>
<dbReference type="Gene3D" id="3.30.420.10">
    <property type="entry name" value="Ribonuclease H-like superfamily/Ribonuclease H"/>
    <property type="match status" value="1"/>
</dbReference>
<evidence type="ECO:0000256" key="8">
    <source>
        <dbReference type="ARBA" id="ARBA00022763"/>
    </source>
</evidence>
<evidence type="ECO:0000256" key="16">
    <source>
        <dbReference type="RuleBase" id="RU004460"/>
    </source>
</evidence>
<dbReference type="InterPro" id="IPR001098">
    <property type="entry name" value="DNA-dir_DNA_pol_A_palm_dom"/>
</dbReference>
<evidence type="ECO:0000256" key="13">
    <source>
        <dbReference type="ARBA" id="ARBA00023204"/>
    </source>
</evidence>
<keyword evidence="7" id="KW-0540">Nuclease</keyword>
<keyword evidence="6 16" id="KW-0235">DNA replication</keyword>
<dbReference type="EC" id="2.7.7.7" evidence="2 15"/>
<proteinExistence type="inferred from homology"/>
<keyword evidence="8 16" id="KW-0227">DNA damage</keyword>
<name>A0A8I0AGS9_9FIRM</name>
<dbReference type="InterPro" id="IPR043502">
    <property type="entry name" value="DNA/RNA_pol_sf"/>
</dbReference>
<dbReference type="RefSeq" id="WP_021925043.1">
    <property type="nucleotide sequence ID" value="NZ_JACOOT010000025.1"/>
</dbReference>
<dbReference type="GO" id="GO:0006261">
    <property type="term" value="P:DNA-templated DNA replication"/>
    <property type="evidence" value="ECO:0007669"/>
    <property type="project" value="UniProtKB-UniRule"/>
</dbReference>
<dbReference type="GO" id="GO:0006302">
    <property type="term" value="P:double-strand break repair"/>
    <property type="evidence" value="ECO:0007669"/>
    <property type="project" value="TreeGrafter"/>
</dbReference>
<dbReference type="FunFam" id="1.20.1060.10:FF:000001">
    <property type="entry name" value="DNA polymerase I"/>
    <property type="match status" value="1"/>
</dbReference>
<dbReference type="CDD" id="cd06140">
    <property type="entry name" value="DNA_polA_I_Bacillus_like_exo"/>
    <property type="match status" value="1"/>
</dbReference>
<evidence type="ECO:0000256" key="7">
    <source>
        <dbReference type="ARBA" id="ARBA00022722"/>
    </source>
</evidence>
<dbReference type="NCBIfam" id="TIGR00593">
    <property type="entry name" value="pola"/>
    <property type="match status" value="1"/>
</dbReference>
<dbReference type="InterPro" id="IPR036279">
    <property type="entry name" value="5-3_exonuclease_C_sf"/>
</dbReference>
<dbReference type="PRINTS" id="PR00868">
    <property type="entry name" value="DNAPOLI"/>
</dbReference>
<evidence type="ECO:0000256" key="5">
    <source>
        <dbReference type="ARBA" id="ARBA00022695"/>
    </source>
</evidence>
<evidence type="ECO:0000256" key="12">
    <source>
        <dbReference type="ARBA" id="ARBA00023125"/>
    </source>
</evidence>
<reference evidence="19 20" key="1">
    <citation type="submission" date="2020-08" db="EMBL/GenBank/DDBJ databases">
        <title>Genome public.</title>
        <authorList>
            <person name="Liu C."/>
            <person name="Sun Q."/>
        </authorList>
    </citation>
    <scope>NUCLEOTIDE SEQUENCE [LARGE SCALE GENOMIC DNA]</scope>
    <source>
        <strain evidence="19 20">BX17</strain>
    </source>
</reference>
<dbReference type="PANTHER" id="PTHR10133:SF27">
    <property type="entry name" value="DNA POLYMERASE NU"/>
    <property type="match status" value="1"/>
</dbReference>
<keyword evidence="20" id="KW-1185">Reference proteome</keyword>
<sequence length="879" mass="99261">MCEKILLIDGHSILNRAFYGLPDLTSPEGLHTGAVYGFLNILFRVLEEEKPEYLAVAFDRSEPTFRHQKYPEYKGTRKPMPEELKEQLPLLQEMLAAMGITTISLAGYEADDLLGTLAKRSEEKGMDVTVLSGDRDLLQLASKKTLIRIPKTAKGQTLIESYHEDEVLEHYQVTPSQIIELKALMGDSADNISGIPGVGEKNATRLIKEYGTVENAYAHAEEIPQKRARESLLEHYELAQLSRELAAICTDSPVEFSCEDAKVGDLYTKEAYELCRKLDFRSFLNRFDPAQVNEDSMEQDFFTCSDFEGCEALFEKAAQAEAVGVSLLGDKEGTYGLGLALNEDEIYYIPVQGMTTPGYLSEKLESLSQNTMLCSMDVKAMLKHIELRPEAKVFDCGIAAYLLNPLKSTYTYEELARDYLDGKAIPAKEELLGKISLKKAWEQDMPELEQLACYMAYTAFCVRGPLEEKLKETSMWKVYTEIELPLVFTLDSMEKWGIEVKGEELKNYGDQLTVRIQELEKLIWQQAGEEFNINSPKQLGVILFEKMGIPGGKKTKTGYSTSADILEKLAPDHPIVNDILEYRQLAKLKSTYADGLGAVIEADGRIHSTFNQTITATGRISSTEPNLQNIPVRMELGRLIRKVFVPEPGFVFLDADYSQIELRVLAHMSGDEKLIQAYREAEDIHRLTASQVFHIPLEEVTPLQRRNAKAVNFGIVYGISSFGLSQDLSITRKEAAAYIQKYFETYPSIKGFLDGLVEQGKEKGYVSTMFGRRRPVPELKSSNFMQRSFGERVAMNSPIQGTAADIIKIAMNRVYKRLLDEKLRSRLVLQVHDELLIETWKDEIPQVSRILEEEMKGAAHLAVELEVDMHQGDNWYEAK</sequence>
<evidence type="ECO:0000256" key="9">
    <source>
        <dbReference type="ARBA" id="ARBA00022801"/>
    </source>
</evidence>
<dbReference type="FunFam" id="1.10.150.20:FF:000003">
    <property type="entry name" value="DNA polymerase I"/>
    <property type="match status" value="1"/>
</dbReference>
<evidence type="ECO:0000256" key="11">
    <source>
        <dbReference type="ARBA" id="ARBA00022932"/>
    </source>
</evidence>
<comment type="subunit">
    <text evidence="16">Single-chain monomer with multiple functions.</text>
</comment>
<keyword evidence="12 16" id="KW-0238">DNA-binding</keyword>
<evidence type="ECO:0000256" key="2">
    <source>
        <dbReference type="ARBA" id="ARBA00012417"/>
    </source>
</evidence>
<evidence type="ECO:0000259" key="18">
    <source>
        <dbReference type="SMART" id="SM00482"/>
    </source>
</evidence>
<accession>A0A8I0AGS9</accession>
<evidence type="ECO:0000256" key="1">
    <source>
        <dbReference type="ARBA" id="ARBA00007705"/>
    </source>
</evidence>
<dbReference type="GO" id="GO:0008409">
    <property type="term" value="F:5'-3' exonuclease activity"/>
    <property type="evidence" value="ECO:0007669"/>
    <property type="project" value="UniProtKB-UniRule"/>
</dbReference>
<evidence type="ECO:0000259" key="17">
    <source>
        <dbReference type="SMART" id="SM00475"/>
    </source>
</evidence>
<dbReference type="Gene3D" id="1.10.150.20">
    <property type="entry name" value="5' to 3' exonuclease, C-terminal subdomain"/>
    <property type="match status" value="2"/>
</dbReference>
<dbReference type="InterPro" id="IPR020045">
    <property type="entry name" value="DNA_polI_H3TH"/>
</dbReference>
<evidence type="ECO:0000313" key="20">
    <source>
        <dbReference type="Proteomes" id="UP000652847"/>
    </source>
</evidence>
<dbReference type="CDD" id="cd09898">
    <property type="entry name" value="H3TH_53EXO"/>
    <property type="match status" value="1"/>
</dbReference>
<dbReference type="Gene3D" id="1.20.1060.10">
    <property type="entry name" value="Taq DNA Polymerase, Chain T, domain 4"/>
    <property type="match status" value="1"/>
</dbReference>
<keyword evidence="4 16" id="KW-0808">Transferase</keyword>
<evidence type="ECO:0000256" key="14">
    <source>
        <dbReference type="ARBA" id="ARBA00049244"/>
    </source>
</evidence>
<dbReference type="InterPro" id="IPR008918">
    <property type="entry name" value="HhH2"/>
</dbReference>
<dbReference type="AlphaFoldDB" id="A0A8I0AGS9"/>
<dbReference type="SMART" id="SM00279">
    <property type="entry name" value="HhH2"/>
    <property type="match status" value="1"/>
</dbReference>
<keyword evidence="9 16" id="KW-0378">Hydrolase</keyword>
<dbReference type="InterPro" id="IPR020046">
    <property type="entry name" value="5-3_exonucl_a-hlix_arch_N"/>
</dbReference>
<keyword evidence="10 16" id="KW-0269">Exonuclease</keyword>
<dbReference type="InterPro" id="IPR002421">
    <property type="entry name" value="5-3_exonuclease"/>
</dbReference>
<dbReference type="CDD" id="cd08637">
    <property type="entry name" value="DNA_pol_A_pol_I_C"/>
    <property type="match status" value="1"/>
</dbReference>
<dbReference type="InterPro" id="IPR018320">
    <property type="entry name" value="DNA_polymerase_1"/>
</dbReference>
<feature type="domain" description="5'-3' exonuclease" evidence="17">
    <location>
        <begin position="3"/>
        <end position="264"/>
    </location>
</feature>
<dbReference type="SUPFAM" id="SSF47807">
    <property type="entry name" value="5' to 3' exonuclease, C-terminal subdomain"/>
    <property type="match status" value="1"/>
</dbReference>
<dbReference type="Pfam" id="PF02739">
    <property type="entry name" value="5_3_exonuc_N"/>
    <property type="match status" value="1"/>
</dbReference>
<evidence type="ECO:0000313" key="19">
    <source>
        <dbReference type="EMBL" id="MBC5651662.1"/>
    </source>
</evidence>
<evidence type="ECO:0000256" key="15">
    <source>
        <dbReference type="NCBIfam" id="TIGR00593"/>
    </source>
</evidence>
<organism evidence="19 20">
    <name type="scientific">Blautia segnis</name>
    <dbReference type="NCBI Taxonomy" id="2763030"/>
    <lineage>
        <taxon>Bacteria</taxon>
        <taxon>Bacillati</taxon>
        <taxon>Bacillota</taxon>
        <taxon>Clostridia</taxon>
        <taxon>Lachnospirales</taxon>
        <taxon>Lachnospiraceae</taxon>
        <taxon>Blautia</taxon>
    </lineage>
</organism>
<dbReference type="CDD" id="cd09859">
    <property type="entry name" value="PIN_53EXO"/>
    <property type="match status" value="1"/>
</dbReference>
<dbReference type="EMBL" id="JACOOT010000025">
    <property type="protein sequence ID" value="MBC5651662.1"/>
    <property type="molecule type" value="Genomic_DNA"/>
</dbReference>
<dbReference type="GO" id="GO:0003887">
    <property type="term" value="F:DNA-directed DNA polymerase activity"/>
    <property type="evidence" value="ECO:0007669"/>
    <property type="project" value="UniProtKB-UniRule"/>
</dbReference>
<dbReference type="InterPro" id="IPR036397">
    <property type="entry name" value="RNaseH_sf"/>
</dbReference>
<dbReference type="Pfam" id="PF00476">
    <property type="entry name" value="DNA_pol_A"/>
    <property type="match status" value="1"/>
</dbReference>
<comment type="catalytic activity">
    <reaction evidence="14 16">
        <text>DNA(n) + a 2'-deoxyribonucleoside 5'-triphosphate = DNA(n+1) + diphosphate</text>
        <dbReference type="Rhea" id="RHEA:22508"/>
        <dbReference type="Rhea" id="RHEA-COMP:17339"/>
        <dbReference type="Rhea" id="RHEA-COMP:17340"/>
        <dbReference type="ChEBI" id="CHEBI:33019"/>
        <dbReference type="ChEBI" id="CHEBI:61560"/>
        <dbReference type="ChEBI" id="CHEBI:173112"/>
        <dbReference type="EC" id="2.7.7.7"/>
    </reaction>
</comment>
<comment type="function">
    <text evidence="16">In addition to polymerase activity, this DNA polymerase exhibits 5'-3' exonuclease activity.</text>
</comment>
<feature type="domain" description="DNA-directed DNA polymerase family A palm" evidence="18">
    <location>
        <begin position="637"/>
        <end position="843"/>
    </location>
</feature>
<dbReference type="FunFam" id="3.40.50.1010:FF:000001">
    <property type="entry name" value="DNA polymerase I"/>
    <property type="match status" value="1"/>
</dbReference>
<dbReference type="InterPro" id="IPR012337">
    <property type="entry name" value="RNaseH-like_sf"/>
</dbReference>
<dbReference type="Proteomes" id="UP000652847">
    <property type="component" value="Unassembled WGS sequence"/>
</dbReference>
<keyword evidence="13 16" id="KW-0234">DNA repair</keyword>
<dbReference type="InterPro" id="IPR019760">
    <property type="entry name" value="DNA-dir_DNA_pol_A_CS"/>
</dbReference>
<dbReference type="SMART" id="SM00475">
    <property type="entry name" value="53EXOc"/>
    <property type="match status" value="1"/>
</dbReference>
<evidence type="ECO:0000256" key="3">
    <source>
        <dbReference type="ARBA" id="ARBA00020311"/>
    </source>
</evidence>
<dbReference type="Pfam" id="PF01367">
    <property type="entry name" value="5_3_exonuc"/>
    <property type="match status" value="1"/>
</dbReference>
<evidence type="ECO:0000256" key="6">
    <source>
        <dbReference type="ARBA" id="ARBA00022705"/>
    </source>
</evidence>
<comment type="similarity">
    <text evidence="1 16">Belongs to the DNA polymerase type-A family.</text>
</comment>
<dbReference type="SUPFAM" id="SSF88723">
    <property type="entry name" value="PIN domain-like"/>
    <property type="match status" value="1"/>
</dbReference>
<dbReference type="InterPro" id="IPR029060">
    <property type="entry name" value="PIN-like_dom_sf"/>
</dbReference>
<protein>
    <recommendedName>
        <fullName evidence="3 15">DNA polymerase I</fullName>
        <ecNumber evidence="2 15">2.7.7.7</ecNumber>
    </recommendedName>
</protein>
<dbReference type="SMART" id="SM00482">
    <property type="entry name" value="POLAc"/>
    <property type="match status" value="1"/>
</dbReference>
<dbReference type="Gene3D" id="3.40.50.1010">
    <property type="entry name" value="5'-nuclease"/>
    <property type="match status" value="1"/>
</dbReference>
<evidence type="ECO:0000256" key="4">
    <source>
        <dbReference type="ARBA" id="ARBA00022679"/>
    </source>
</evidence>
<gene>
    <name evidence="16 19" type="primary">polA</name>
    <name evidence="19" type="ORF">H8S54_11190</name>
</gene>
<dbReference type="GO" id="GO:0003677">
    <property type="term" value="F:DNA binding"/>
    <property type="evidence" value="ECO:0007669"/>
    <property type="project" value="UniProtKB-UniRule"/>
</dbReference>
<dbReference type="NCBIfam" id="NF004397">
    <property type="entry name" value="PRK05755.1"/>
    <property type="match status" value="1"/>
</dbReference>
<dbReference type="PANTHER" id="PTHR10133">
    <property type="entry name" value="DNA POLYMERASE I"/>
    <property type="match status" value="1"/>
</dbReference>